<dbReference type="AlphaFoldDB" id="A0A4R3HST2"/>
<dbReference type="Gene3D" id="1.20.1270.180">
    <property type="match status" value="1"/>
</dbReference>
<keyword evidence="1" id="KW-0175">Coiled coil</keyword>
<gene>
    <name evidence="3" type="ORF">BCF53_1461</name>
</gene>
<feature type="coiled-coil region" evidence="1">
    <location>
        <begin position="93"/>
        <end position="120"/>
    </location>
</feature>
<evidence type="ECO:0000313" key="4">
    <source>
        <dbReference type="Proteomes" id="UP000295793"/>
    </source>
</evidence>
<name>A0A4R3HST2_9GAMM</name>
<dbReference type="Proteomes" id="UP000295793">
    <property type="component" value="Unassembled WGS sequence"/>
</dbReference>
<dbReference type="InterPro" id="IPR009739">
    <property type="entry name" value="LprI-like_N"/>
</dbReference>
<evidence type="ECO:0000313" key="3">
    <source>
        <dbReference type="EMBL" id="TCS34302.1"/>
    </source>
</evidence>
<organism evidence="3 4">
    <name type="scientific">Reinekea marinisedimentorum</name>
    <dbReference type="NCBI Taxonomy" id="230495"/>
    <lineage>
        <taxon>Bacteria</taxon>
        <taxon>Pseudomonadati</taxon>
        <taxon>Pseudomonadota</taxon>
        <taxon>Gammaproteobacteria</taxon>
        <taxon>Oceanospirillales</taxon>
        <taxon>Saccharospirillaceae</taxon>
        <taxon>Reinekea</taxon>
    </lineage>
</organism>
<reference evidence="3 4" key="1">
    <citation type="submission" date="2019-03" db="EMBL/GenBank/DDBJ databases">
        <title>Genomic Encyclopedia of Archaeal and Bacterial Type Strains, Phase II (KMG-II): from individual species to whole genera.</title>
        <authorList>
            <person name="Goeker M."/>
        </authorList>
    </citation>
    <scope>NUCLEOTIDE SEQUENCE [LARGE SCALE GENOMIC DNA]</scope>
    <source>
        <strain evidence="3 4">DSM 15388</strain>
    </source>
</reference>
<feature type="domain" description="Lysozyme inhibitor LprI-like N-terminal" evidence="2">
    <location>
        <begin position="95"/>
        <end position="180"/>
    </location>
</feature>
<dbReference type="Pfam" id="PF07007">
    <property type="entry name" value="LprI"/>
    <property type="match status" value="1"/>
</dbReference>
<keyword evidence="4" id="KW-1185">Reference proteome</keyword>
<proteinExistence type="predicted"/>
<protein>
    <submittedName>
        <fullName evidence="3">Uncharacterized protein DUF1311</fullName>
    </submittedName>
</protein>
<comment type="caution">
    <text evidence="3">The sequence shown here is derived from an EMBL/GenBank/DDBJ whole genome shotgun (WGS) entry which is preliminary data.</text>
</comment>
<accession>A0A4R3HST2</accession>
<sequence length="192" mass="21788">MIEKIGFVILGALLSWLFYFIKRRVENKPDLEKLDKHKKLLDIHKQMNDQDISIDGLAELELLLTGKAKAINQKNIALQAESAPLLEAGEIENLNQIELNERASRRVEQAKERMQKAIAGIDSRVGDFESQSLMSSQTEWESYSISQAEAAAASYREATIYPLIYLNELESLINERTARLQAELDELIKLGN</sequence>
<dbReference type="EMBL" id="SLZR01000046">
    <property type="protein sequence ID" value="TCS34302.1"/>
    <property type="molecule type" value="Genomic_DNA"/>
</dbReference>
<dbReference type="OrthoDB" id="7340239at2"/>
<evidence type="ECO:0000259" key="2">
    <source>
        <dbReference type="Pfam" id="PF07007"/>
    </source>
</evidence>
<evidence type="ECO:0000256" key="1">
    <source>
        <dbReference type="SAM" id="Coils"/>
    </source>
</evidence>